<evidence type="ECO:0000256" key="4">
    <source>
        <dbReference type="ARBA" id="ARBA00023136"/>
    </source>
</evidence>
<keyword evidence="8" id="KW-1185">Reference proteome</keyword>
<comment type="caution">
    <text evidence="7">The sequence shown here is derived from an EMBL/GenBank/DDBJ whole genome shotgun (WGS) entry which is preliminary data.</text>
</comment>
<keyword evidence="2 5" id="KW-0812">Transmembrane</keyword>
<dbReference type="InterPro" id="IPR007016">
    <property type="entry name" value="O-antigen_ligase-rel_domated"/>
</dbReference>
<feature type="transmembrane region" description="Helical" evidence="5">
    <location>
        <begin position="211"/>
        <end position="232"/>
    </location>
</feature>
<dbReference type="OrthoDB" id="5906412at2"/>
<feature type="transmembrane region" description="Helical" evidence="5">
    <location>
        <begin position="91"/>
        <end position="121"/>
    </location>
</feature>
<dbReference type="PANTHER" id="PTHR37422:SF13">
    <property type="entry name" value="LIPOPOLYSACCHARIDE BIOSYNTHESIS PROTEIN PA4999-RELATED"/>
    <property type="match status" value="1"/>
</dbReference>
<proteinExistence type="predicted"/>
<comment type="subcellular location">
    <subcellularLocation>
        <location evidence="1">Membrane</location>
        <topology evidence="1">Multi-pass membrane protein</topology>
    </subcellularLocation>
</comment>
<dbReference type="RefSeq" id="WP_041156117.1">
    <property type="nucleotide sequence ID" value="NZ_JXOK01000053.1"/>
</dbReference>
<feature type="transmembrane region" description="Helical" evidence="5">
    <location>
        <begin position="306"/>
        <end position="325"/>
    </location>
</feature>
<sequence length="367" mass="42134">MLMIVTTLLTGVVLKYKDVILRLYVWLTFSIFLSVFLFHILATWQGDIPNYRYLFSFVNPRNINYVQVWLVLPLLYWAWTNKGKAKSWMFAIPVVIQFSLLFALDARGAIIASFTGIILWILLSEKKVEKLKWVLTLVACGLLLKWLLFTPLPQYFIHGVWPDGQGEIRLSDSNRLNLWSNAIAMISFWGHGGDTFVCNNDVIAHSPHNSILLMAVEWGVITALCYIVLLLHTLYRVCKITNESVRILGLTVLSGFAYSFISSVINASMSQGFAAISVALYWASVREVNTSEKESKSRLLSSKASTFSHLCLIFIALWSLIFIGYKTYQRIDNNQYRHIKLDYYMPQFWIEHNCMDAEPKLNLSSKL</sequence>
<feature type="domain" description="O-antigen ligase-related" evidence="6">
    <location>
        <begin position="94"/>
        <end position="227"/>
    </location>
</feature>
<keyword evidence="4 5" id="KW-0472">Membrane</keyword>
<evidence type="ECO:0000313" key="7">
    <source>
        <dbReference type="EMBL" id="KIN10274.1"/>
    </source>
</evidence>
<dbReference type="Proteomes" id="UP000031977">
    <property type="component" value="Unassembled WGS sequence"/>
</dbReference>
<dbReference type="GO" id="GO:0016020">
    <property type="term" value="C:membrane"/>
    <property type="evidence" value="ECO:0007669"/>
    <property type="project" value="UniProtKB-SubCell"/>
</dbReference>
<feature type="transmembrane region" description="Helical" evidence="5">
    <location>
        <begin position="244"/>
        <end position="261"/>
    </location>
</feature>
<dbReference type="InterPro" id="IPR051533">
    <property type="entry name" value="WaaL-like"/>
</dbReference>
<dbReference type="PANTHER" id="PTHR37422">
    <property type="entry name" value="TEICHURONIC ACID BIOSYNTHESIS PROTEIN TUAE"/>
    <property type="match status" value="1"/>
</dbReference>
<evidence type="ECO:0000256" key="2">
    <source>
        <dbReference type="ARBA" id="ARBA00022692"/>
    </source>
</evidence>
<evidence type="ECO:0000259" key="6">
    <source>
        <dbReference type="Pfam" id="PF04932"/>
    </source>
</evidence>
<evidence type="ECO:0000256" key="3">
    <source>
        <dbReference type="ARBA" id="ARBA00022989"/>
    </source>
</evidence>
<evidence type="ECO:0000313" key="8">
    <source>
        <dbReference type="Proteomes" id="UP000031977"/>
    </source>
</evidence>
<reference evidence="7 8" key="1">
    <citation type="submission" date="2015-01" db="EMBL/GenBank/DDBJ databases">
        <title>Draft genome of Vibrio mytili type strain CAIM 528.</title>
        <authorList>
            <person name="Gonzalez-Castillo A."/>
            <person name="Gomez-Gil B."/>
            <person name="Enciso-Ibarra J."/>
        </authorList>
    </citation>
    <scope>NUCLEOTIDE SEQUENCE [LARGE SCALE GENOMIC DNA]</scope>
    <source>
        <strain evidence="7 8">CAIM 528</strain>
    </source>
</reference>
<gene>
    <name evidence="7" type="ORF">SU60_14345</name>
</gene>
<dbReference type="AlphaFoldDB" id="A0A0C3DFY4"/>
<dbReference type="Pfam" id="PF04932">
    <property type="entry name" value="Wzy_C"/>
    <property type="match status" value="1"/>
</dbReference>
<accession>A0A0C3DFY4</accession>
<feature type="transmembrane region" description="Helical" evidence="5">
    <location>
        <begin position="20"/>
        <end position="41"/>
    </location>
</feature>
<organism evidence="7 8">
    <name type="scientific">Vibrio mytili</name>
    <dbReference type="NCBI Taxonomy" id="50718"/>
    <lineage>
        <taxon>Bacteria</taxon>
        <taxon>Pseudomonadati</taxon>
        <taxon>Pseudomonadota</taxon>
        <taxon>Gammaproteobacteria</taxon>
        <taxon>Vibrionales</taxon>
        <taxon>Vibrionaceae</taxon>
        <taxon>Vibrio</taxon>
    </lineage>
</organism>
<name>A0A0C3DFY4_9VIBR</name>
<protein>
    <recommendedName>
        <fullName evidence="6">O-antigen ligase-related domain-containing protein</fullName>
    </recommendedName>
</protein>
<evidence type="ECO:0000256" key="1">
    <source>
        <dbReference type="ARBA" id="ARBA00004141"/>
    </source>
</evidence>
<keyword evidence="3 5" id="KW-1133">Transmembrane helix</keyword>
<dbReference type="EMBL" id="JXOK01000053">
    <property type="protein sequence ID" value="KIN10274.1"/>
    <property type="molecule type" value="Genomic_DNA"/>
</dbReference>
<feature type="transmembrane region" description="Helical" evidence="5">
    <location>
        <begin position="62"/>
        <end position="79"/>
    </location>
</feature>
<evidence type="ECO:0000256" key="5">
    <source>
        <dbReference type="SAM" id="Phobius"/>
    </source>
</evidence>
<feature type="transmembrane region" description="Helical" evidence="5">
    <location>
        <begin position="133"/>
        <end position="152"/>
    </location>
</feature>